<reference evidence="3" key="1">
    <citation type="submission" date="2017-01" db="EMBL/GenBank/DDBJ databases">
        <authorList>
            <person name="Varghese N."/>
            <person name="Submissions S."/>
        </authorList>
    </citation>
    <scope>NUCLEOTIDE SEQUENCE [LARGE SCALE GENOMIC DNA]</scope>
    <source>
        <strain evidence="3">DSM 21068</strain>
    </source>
</reference>
<dbReference type="EMBL" id="FTOJ01000003">
    <property type="protein sequence ID" value="SIS76463.1"/>
    <property type="molecule type" value="Genomic_DNA"/>
</dbReference>
<dbReference type="AlphaFoldDB" id="A0A1N7LRH9"/>
<proteinExistence type="predicted"/>
<name>A0A1N7LRH9_9FLAO</name>
<feature type="region of interest" description="Disordered" evidence="1">
    <location>
        <begin position="24"/>
        <end position="43"/>
    </location>
</feature>
<protein>
    <submittedName>
        <fullName evidence="2">Uncharacterized protein</fullName>
    </submittedName>
</protein>
<organism evidence="2 3">
    <name type="scientific">Chryseobacterium piscicola</name>
    <dbReference type="NCBI Taxonomy" id="551459"/>
    <lineage>
        <taxon>Bacteria</taxon>
        <taxon>Pseudomonadati</taxon>
        <taxon>Bacteroidota</taxon>
        <taxon>Flavobacteriia</taxon>
        <taxon>Flavobacteriales</taxon>
        <taxon>Weeksellaceae</taxon>
        <taxon>Chryseobacterium group</taxon>
        <taxon>Chryseobacterium</taxon>
    </lineage>
</organism>
<gene>
    <name evidence="2" type="ORF">SAMN05421796_10329</name>
</gene>
<sequence>METKTHENEHCFLGKEILTSYTNNNGNSYSNFYNNYPTKQNNH</sequence>
<dbReference type="Proteomes" id="UP000186246">
    <property type="component" value="Unassembled WGS sequence"/>
</dbReference>
<evidence type="ECO:0000313" key="2">
    <source>
        <dbReference type="EMBL" id="SIS76463.1"/>
    </source>
</evidence>
<evidence type="ECO:0000256" key="1">
    <source>
        <dbReference type="SAM" id="MobiDB-lite"/>
    </source>
</evidence>
<evidence type="ECO:0000313" key="3">
    <source>
        <dbReference type="Proteomes" id="UP000186246"/>
    </source>
</evidence>
<accession>A0A1N7LRH9</accession>